<proteinExistence type="predicted"/>
<feature type="transmembrane region" description="Helical" evidence="1">
    <location>
        <begin position="78"/>
        <end position="100"/>
    </location>
</feature>
<accession>A0A060X7S0</accession>
<dbReference type="PaxDb" id="8022-A0A060X7S0"/>
<keyword evidence="1" id="KW-0812">Transmembrane</keyword>
<dbReference type="OrthoDB" id="8962118at2759"/>
<evidence type="ECO:0008006" key="5">
    <source>
        <dbReference type="Google" id="ProtNLM"/>
    </source>
</evidence>
<organism evidence="3 4">
    <name type="scientific">Oncorhynchus mykiss</name>
    <name type="common">Rainbow trout</name>
    <name type="synonym">Salmo gairdneri</name>
    <dbReference type="NCBI Taxonomy" id="8022"/>
    <lineage>
        <taxon>Eukaryota</taxon>
        <taxon>Metazoa</taxon>
        <taxon>Chordata</taxon>
        <taxon>Craniata</taxon>
        <taxon>Vertebrata</taxon>
        <taxon>Euteleostomi</taxon>
        <taxon>Actinopterygii</taxon>
        <taxon>Neopterygii</taxon>
        <taxon>Teleostei</taxon>
        <taxon>Protacanthopterygii</taxon>
        <taxon>Salmoniformes</taxon>
        <taxon>Salmonidae</taxon>
        <taxon>Salmoninae</taxon>
        <taxon>Oncorhynchus</taxon>
    </lineage>
</organism>
<dbReference type="EMBL" id="FR904862">
    <property type="protein sequence ID" value="CDQ72895.1"/>
    <property type="molecule type" value="Genomic_DNA"/>
</dbReference>
<sequence>MLRLLFLCLIVTLRGAAASSEESEGSADVADVDDEDLFKQNVSPNLGPYSTLEPETDDTVDINKATGEKEAGDGFTTIVIIVAVSVVALSIAVIVAIVLVRRRMHNRPQGIYSVPTEQGMKGTV</sequence>
<keyword evidence="1" id="KW-1133">Transmembrane helix</keyword>
<evidence type="ECO:0000313" key="3">
    <source>
        <dbReference type="EMBL" id="CDQ72895.1"/>
    </source>
</evidence>
<evidence type="ECO:0000256" key="2">
    <source>
        <dbReference type="SAM" id="SignalP"/>
    </source>
</evidence>
<keyword evidence="1" id="KW-0472">Membrane</keyword>
<keyword evidence="2" id="KW-0732">Signal</keyword>
<feature type="signal peptide" evidence="2">
    <location>
        <begin position="1"/>
        <end position="18"/>
    </location>
</feature>
<name>A0A060X7S0_ONCMY</name>
<feature type="chain" id="PRO_5001590678" description="Syndecan/Neurexin domain-containing protein" evidence="2">
    <location>
        <begin position="19"/>
        <end position="124"/>
    </location>
</feature>
<gene>
    <name evidence="3" type="ORF">GSONMT00043691001</name>
</gene>
<protein>
    <recommendedName>
        <fullName evidence="5">Syndecan/Neurexin domain-containing protein</fullName>
    </recommendedName>
</protein>
<dbReference type="Proteomes" id="UP000193380">
    <property type="component" value="Unassembled WGS sequence"/>
</dbReference>
<evidence type="ECO:0000313" key="4">
    <source>
        <dbReference type="Proteomes" id="UP000193380"/>
    </source>
</evidence>
<reference evidence="3" key="1">
    <citation type="journal article" date="2014" name="Nat. Commun.">
        <title>The rainbow trout genome provides novel insights into evolution after whole-genome duplication in vertebrates.</title>
        <authorList>
            <person name="Berthelot C."/>
            <person name="Brunet F."/>
            <person name="Chalopin D."/>
            <person name="Juanchich A."/>
            <person name="Bernard M."/>
            <person name="Noel B."/>
            <person name="Bento P."/>
            <person name="Da Silva C."/>
            <person name="Labadie K."/>
            <person name="Alberti A."/>
            <person name="Aury J.M."/>
            <person name="Louis A."/>
            <person name="Dehais P."/>
            <person name="Bardou P."/>
            <person name="Montfort J."/>
            <person name="Klopp C."/>
            <person name="Cabau C."/>
            <person name="Gaspin C."/>
            <person name="Thorgaard G.H."/>
            <person name="Boussaha M."/>
            <person name="Quillet E."/>
            <person name="Guyomard R."/>
            <person name="Galiana D."/>
            <person name="Bobe J."/>
            <person name="Volff J.N."/>
            <person name="Genet C."/>
            <person name="Wincker P."/>
            <person name="Jaillon O."/>
            <person name="Roest Crollius H."/>
            <person name="Guiguen Y."/>
        </authorList>
    </citation>
    <scope>NUCLEOTIDE SEQUENCE [LARGE SCALE GENOMIC DNA]</scope>
</reference>
<evidence type="ECO:0000256" key="1">
    <source>
        <dbReference type="SAM" id="Phobius"/>
    </source>
</evidence>
<dbReference type="AlphaFoldDB" id="A0A060X7S0"/>
<reference evidence="3" key="2">
    <citation type="submission" date="2014-03" db="EMBL/GenBank/DDBJ databases">
        <authorList>
            <person name="Genoscope - CEA"/>
        </authorList>
    </citation>
    <scope>NUCLEOTIDE SEQUENCE</scope>
</reference>